<proteinExistence type="predicted"/>
<evidence type="ECO:0000313" key="2">
    <source>
        <dbReference type="EMBL" id="KAI9263257.1"/>
    </source>
</evidence>
<sequence>MSNLTNGKLAFNVRKSNNVSGTLPNTKSALYPSAITQQDPIKIAPTTITNSSPVKKTNNTTTLSSLARRKRKSPESTTTAAKGTSSTKNHSITRYFTPSPTRAIDNNDSNNNVYNTSSSSSSSCSSLPFSSKNTNTSISLFSDNHTDEENIICHIRNMHSVKEIWSAIVGEYGEETTLEERIRRVRPRKENMLLHGDDKEDQDQEIVLLMDEEDMSRPVRCRMTVQESMAFFNEITNEFFCV</sequence>
<accession>A0AAD5K9U9</accession>
<feature type="compositionally biased region" description="Polar residues" evidence="1">
    <location>
        <begin position="89"/>
        <end position="100"/>
    </location>
</feature>
<dbReference type="Proteomes" id="UP001209540">
    <property type="component" value="Unassembled WGS sequence"/>
</dbReference>
<dbReference type="EMBL" id="JAIXMP010000013">
    <property type="protein sequence ID" value="KAI9263257.1"/>
    <property type="molecule type" value="Genomic_DNA"/>
</dbReference>
<reference evidence="2" key="1">
    <citation type="journal article" date="2022" name="IScience">
        <title>Evolution of zygomycete secretomes and the origins of terrestrial fungal ecologies.</title>
        <authorList>
            <person name="Chang Y."/>
            <person name="Wang Y."/>
            <person name="Mondo S."/>
            <person name="Ahrendt S."/>
            <person name="Andreopoulos W."/>
            <person name="Barry K."/>
            <person name="Beard J."/>
            <person name="Benny G.L."/>
            <person name="Blankenship S."/>
            <person name="Bonito G."/>
            <person name="Cuomo C."/>
            <person name="Desiro A."/>
            <person name="Gervers K.A."/>
            <person name="Hundley H."/>
            <person name="Kuo A."/>
            <person name="LaButti K."/>
            <person name="Lang B.F."/>
            <person name="Lipzen A."/>
            <person name="O'Donnell K."/>
            <person name="Pangilinan J."/>
            <person name="Reynolds N."/>
            <person name="Sandor L."/>
            <person name="Smith M.E."/>
            <person name="Tsang A."/>
            <person name="Grigoriev I.V."/>
            <person name="Stajich J.E."/>
            <person name="Spatafora J.W."/>
        </authorList>
    </citation>
    <scope>NUCLEOTIDE SEQUENCE</scope>
    <source>
        <strain evidence="2">RSA 2281</strain>
    </source>
</reference>
<dbReference type="AlphaFoldDB" id="A0AAD5K9U9"/>
<name>A0AAD5K9U9_9FUNG</name>
<feature type="compositionally biased region" description="Low complexity" evidence="1">
    <location>
        <begin position="76"/>
        <end position="88"/>
    </location>
</feature>
<gene>
    <name evidence="2" type="ORF">BDA99DRAFT_571962</name>
</gene>
<keyword evidence="3" id="KW-1185">Reference proteome</keyword>
<organism evidence="2 3">
    <name type="scientific">Phascolomyces articulosus</name>
    <dbReference type="NCBI Taxonomy" id="60185"/>
    <lineage>
        <taxon>Eukaryota</taxon>
        <taxon>Fungi</taxon>
        <taxon>Fungi incertae sedis</taxon>
        <taxon>Mucoromycota</taxon>
        <taxon>Mucoromycotina</taxon>
        <taxon>Mucoromycetes</taxon>
        <taxon>Mucorales</taxon>
        <taxon>Lichtheimiaceae</taxon>
        <taxon>Phascolomyces</taxon>
    </lineage>
</organism>
<reference evidence="2" key="2">
    <citation type="submission" date="2023-02" db="EMBL/GenBank/DDBJ databases">
        <authorList>
            <consortium name="DOE Joint Genome Institute"/>
            <person name="Mondo S.J."/>
            <person name="Chang Y."/>
            <person name="Wang Y."/>
            <person name="Ahrendt S."/>
            <person name="Andreopoulos W."/>
            <person name="Barry K."/>
            <person name="Beard J."/>
            <person name="Benny G.L."/>
            <person name="Blankenship S."/>
            <person name="Bonito G."/>
            <person name="Cuomo C."/>
            <person name="Desiro A."/>
            <person name="Gervers K.A."/>
            <person name="Hundley H."/>
            <person name="Kuo A."/>
            <person name="LaButti K."/>
            <person name="Lang B.F."/>
            <person name="Lipzen A."/>
            <person name="O'Donnell K."/>
            <person name="Pangilinan J."/>
            <person name="Reynolds N."/>
            <person name="Sandor L."/>
            <person name="Smith M.W."/>
            <person name="Tsang A."/>
            <person name="Grigoriev I.V."/>
            <person name="Stajich J.E."/>
            <person name="Spatafora J.W."/>
        </authorList>
    </citation>
    <scope>NUCLEOTIDE SEQUENCE</scope>
    <source>
        <strain evidence="2">RSA 2281</strain>
    </source>
</reference>
<evidence type="ECO:0000313" key="3">
    <source>
        <dbReference type="Proteomes" id="UP001209540"/>
    </source>
</evidence>
<protein>
    <submittedName>
        <fullName evidence="2">Uncharacterized protein</fullName>
    </submittedName>
</protein>
<comment type="caution">
    <text evidence="2">The sequence shown here is derived from an EMBL/GenBank/DDBJ whole genome shotgun (WGS) entry which is preliminary data.</text>
</comment>
<feature type="region of interest" description="Disordered" evidence="1">
    <location>
        <begin position="44"/>
        <end position="129"/>
    </location>
</feature>
<feature type="compositionally biased region" description="Low complexity" evidence="1">
    <location>
        <begin position="106"/>
        <end position="129"/>
    </location>
</feature>
<feature type="compositionally biased region" description="Polar residues" evidence="1">
    <location>
        <begin position="46"/>
        <end position="65"/>
    </location>
</feature>
<evidence type="ECO:0000256" key="1">
    <source>
        <dbReference type="SAM" id="MobiDB-lite"/>
    </source>
</evidence>